<reference evidence="1" key="1">
    <citation type="submission" date="2023-08" db="EMBL/GenBank/DDBJ databases">
        <authorList>
            <person name="Audoor S."/>
            <person name="Bilcke G."/>
        </authorList>
    </citation>
    <scope>NUCLEOTIDE SEQUENCE</scope>
</reference>
<accession>A0AAD2G7Q5</accession>
<evidence type="ECO:0000313" key="2">
    <source>
        <dbReference type="Proteomes" id="UP001295423"/>
    </source>
</evidence>
<organism evidence="1 2">
    <name type="scientific">Cylindrotheca closterium</name>
    <dbReference type="NCBI Taxonomy" id="2856"/>
    <lineage>
        <taxon>Eukaryota</taxon>
        <taxon>Sar</taxon>
        <taxon>Stramenopiles</taxon>
        <taxon>Ochrophyta</taxon>
        <taxon>Bacillariophyta</taxon>
        <taxon>Bacillariophyceae</taxon>
        <taxon>Bacillariophycidae</taxon>
        <taxon>Bacillariales</taxon>
        <taxon>Bacillariaceae</taxon>
        <taxon>Cylindrotheca</taxon>
    </lineage>
</organism>
<evidence type="ECO:0000313" key="1">
    <source>
        <dbReference type="EMBL" id="CAJ1965821.1"/>
    </source>
</evidence>
<protein>
    <submittedName>
        <fullName evidence="1">Uncharacterized protein</fullName>
    </submittedName>
</protein>
<gene>
    <name evidence="1" type="ORF">CYCCA115_LOCUS21413</name>
</gene>
<sequence length="275" mass="31483">MLDVVVGMLSQIAVLPQKEAKGNKLLTQISRPAGTDTKAVEALEVVLLEGRPVFGKKTLRGPQFYRYRVLLGRIGTKQISPIKPKPKLINFCDKLPQKYVKHRQYILLDKAKDILGNNLGIMTSTMLNKLESRNCMKESNNTCHFFPFIRPVLLSRLSDSFVKPWKKRFKLPTPLHAPSLVPKGPRSKTLKGEFFQKSKSTISQYCDEWDRFVSIANFLETHSLTEWKDSLVMVVFLHLTSRDVKIMLVACHKHQAYHPDYIALMNELANFGSQR</sequence>
<comment type="caution">
    <text evidence="1">The sequence shown here is derived from an EMBL/GenBank/DDBJ whole genome shotgun (WGS) entry which is preliminary data.</text>
</comment>
<proteinExistence type="predicted"/>
<dbReference type="AlphaFoldDB" id="A0AAD2G7Q5"/>
<keyword evidence="2" id="KW-1185">Reference proteome</keyword>
<name>A0AAD2G7Q5_9STRA</name>
<dbReference type="EMBL" id="CAKOGP040002225">
    <property type="protein sequence ID" value="CAJ1965821.1"/>
    <property type="molecule type" value="Genomic_DNA"/>
</dbReference>
<dbReference type="Proteomes" id="UP001295423">
    <property type="component" value="Unassembled WGS sequence"/>
</dbReference>